<gene>
    <name evidence="10" type="ORF">S7711_01282</name>
</gene>
<name>A0A084BBK1_STACB</name>
<dbReference type="PANTHER" id="PTHR42732:SF1">
    <property type="entry name" value="BETA-MANNOSIDASE"/>
    <property type="match status" value="1"/>
</dbReference>
<evidence type="ECO:0000256" key="2">
    <source>
        <dbReference type="ARBA" id="ARBA00022801"/>
    </source>
</evidence>
<dbReference type="Pfam" id="PF16355">
    <property type="entry name" value="DUF4982"/>
    <property type="match status" value="1"/>
</dbReference>
<keyword evidence="2" id="KW-0378">Hydrolase</keyword>
<feature type="domain" description="Glycoside hydrolase family 2" evidence="9">
    <location>
        <begin position="792"/>
        <end position="894"/>
    </location>
</feature>
<keyword evidence="11" id="KW-1185">Reference proteome</keyword>
<dbReference type="PANTHER" id="PTHR42732">
    <property type="entry name" value="BETA-GALACTOSIDASE"/>
    <property type="match status" value="1"/>
</dbReference>
<dbReference type="GO" id="GO:0004553">
    <property type="term" value="F:hydrolase activity, hydrolyzing O-glycosyl compounds"/>
    <property type="evidence" value="ECO:0007669"/>
    <property type="project" value="InterPro"/>
</dbReference>
<dbReference type="GO" id="GO:0005975">
    <property type="term" value="P:carbohydrate metabolic process"/>
    <property type="evidence" value="ECO:0007669"/>
    <property type="project" value="InterPro"/>
</dbReference>
<dbReference type="PRINTS" id="PR00132">
    <property type="entry name" value="GLHYDRLASE2"/>
</dbReference>
<dbReference type="SUPFAM" id="SSF51445">
    <property type="entry name" value="(Trans)glycosidases"/>
    <property type="match status" value="1"/>
</dbReference>
<dbReference type="InterPro" id="IPR006103">
    <property type="entry name" value="Glyco_hydro_2_cat"/>
</dbReference>
<dbReference type="Proteomes" id="UP000028045">
    <property type="component" value="Unassembled WGS sequence"/>
</dbReference>
<dbReference type="Pfam" id="PF02837">
    <property type="entry name" value="Glyco_hydro_2_N"/>
    <property type="match status" value="1"/>
</dbReference>
<dbReference type="InterPro" id="IPR040605">
    <property type="entry name" value="Glyco_hydro2_dom5"/>
</dbReference>
<feature type="chain" id="PRO_5001771936" description="Beta-galactosidase" evidence="4">
    <location>
        <begin position="24"/>
        <end position="922"/>
    </location>
</feature>
<dbReference type="Gene3D" id="2.60.40.10">
    <property type="entry name" value="Immunoglobulins"/>
    <property type="match status" value="3"/>
</dbReference>
<dbReference type="InterPro" id="IPR017853">
    <property type="entry name" value="GH"/>
</dbReference>
<dbReference type="InterPro" id="IPR032311">
    <property type="entry name" value="DUF4982"/>
</dbReference>
<dbReference type="Pfam" id="PF18565">
    <property type="entry name" value="Glyco_hydro2_C5"/>
    <property type="match status" value="1"/>
</dbReference>
<dbReference type="NCBIfam" id="NF041463">
    <property type="entry name" value="GalB"/>
    <property type="match status" value="1"/>
</dbReference>
<proteinExistence type="inferred from homology"/>
<comment type="similarity">
    <text evidence="1">Belongs to the glycosyl hydrolase 2 family.</text>
</comment>
<sequence>MRLLPVYLSRLATCFLLGQVARATGSSDLATDSRSPRERIRLHDGWRFWRPETAKDGLIYDLRPDANDSSVYVLKEWILPTGNEFIEDPFLHHQRPSEEPTIEIPYADLSYNDDKWDEITIPHDWAIQGPFYTEMEDPVIPGDMGRLPVQGVGWYRRVVTFTSRDLDNKCIYLDVDGAMSYPMVWLNERLMGGWPYGYNSFRIDLTTHLVEGENQIAIRVENPTARSSRWYPGAGIYRNVWITKVARTHVGHWGTHITTRDVTPQSATVDLVVEIENTANLNQRLVVKTQVFEKHAISGARGRKAGQFPERMAHLNGEGRHTVKGSLEIRRPNLWGPPPTQLPNLYSAITELYIGRNLIDSYETQFGIRSLRFTANDGFHINGEKVYLNGANQHHDLGAIGTAFNYRAAERQLEILREAGVNSIRMAHNPPAPELLDLTDKMGFLVIDEIFDVWEIEKVTADFHLIFPDWREPDLRSFLRRDRNHPSVIIWSVGNEVMEQNYHDDVAARRIATYLKGILREEDDTRPMTGAMNVAYTNESLPAIFDIINLNYQGEGLRWGPAYEHLDRARARPGQYDNFHGNFSDKLILGSEVGWSLSTRGTFTFPVTPYNSAPINESFGQDYSNLEICGYELYSADAGSSADRVFLTQDDHPFVAGGFPWAGFDYLGEPVWGESRSSYSGIVDLAGFPKERFYLYQARWRPELRMAHIVPHWNWPERVGETTPVHVFSSGDEAELFINGRSQGLLKKGPGEHRFRWDDIVYEPGEIRAVVYKNGNPWVTKRTKTTGESTHLDLVADREIITADGEDLAFITVAVKDKNGITVPTANNSIQFSVSEPGEIVATDNGYPADMTPFPSTERRAFHGLALVIVRSKSSSGASFTVTAQSRGLRSASIRMKKRIVYRSEMFVHYDQYYRISYGASS</sequence>
<keyword evidence="4" id="KW-0732">Signal</keyword>
<dbReference type="Pfam" id="PF02836">
    <property type="entry name" value="Glyco_hydro_2_C"/>
    <property type="match status" value="1"/>
</dbReference>
<feature type="domain" description="Glycosyl hydrolases family 2 sugar binding" evidence="7">
    <location>
        <begin position="115"/>
        <end position="241"/>
    </location>
</feature>
<feature type="signal peptide" evidence="4">
    <location>
        <begin position="1"/>
        <end position="23"/>
    </location>
</feature>
<reference evidence="10 11" key="1">
    <citation type="journal article" date="2014" name="BMC Genomics">
        <title>Comparative genome sequencing reveals chemotype-specific gene clusters in the toxigenic black mold Stachybotrys.</title>
        <authorList>
            <person name="Semeiks J."/>
            <person name="Borek D."/>
            <person name="Otwinowski Z."/>
            <person name="Grishin N.V."/>
        </authorList>
    </citation>
    <scope>NUCLEOTIDE SEQUENCE [LARGE SCALE GENOMIC DNA]</scope>
    <source>
        <strain evidence="11">CBS 109288 / IBT 7711</strain>
    </source>
</reference>
<evidence type="ECO:0008006" key="12">
    <source>
        <dbReference type="Google" id="ProtNLM"/>
    </source>
</evidence>
<dbReference type="InterPro" id="IPR013783">
    <property type="entry name" value="Ig-like_fold"/>
</dbReference>
<dbReference type="InterPro" id="IPR006102">
    <property type="entry name" value="Ig-like_GH2"/>
</dbReference>
<dbReference type="EMBL" id="KL647405">
    <property type="protein sequence ID" value="KEY74930.1"/>
    <property type="molecule type" value="Genomic_DNA"/>
</dbReference>
<dbReference type="Gene3D" id="3.20.20.80">
    <property type="entry name" value="Glycosidases"/>
    <property type="match status" value="1"/>
</dbReference>
<evidence type="ECO:0000259" key="9">
    <source>
        <dbReference type="Pfam" id="PF18565"/>
    </source>
</evidence>
<evidence type="ECO:0000259" key="8">
    <source>
        <dbReference type="Pfam" id="PF16355"/>
    </source>
</evidence>
<feature type="domain" description="Glycoside hydrolase family 2 immunoglobulin-like beta-sandwich" evidence="5">
    <location>
        <begin position="255"/>
        <end position="369"/>
    </location>
</feature>
<dbReference type="SUPFAM" id="SSF49373">
    <property type="entry name" value="Invasin/intimin cell-adhesion fragments"/>
    <property type="match status" value="1"/>
</dbReference>
<organism evidence="10 11">
    <name type="scientific">Stachybotrys chartarum (strain CBS 109288 / IBT 7711)</name>
    <name type="common">Toxic black mold</name>
    <name type="synonym">Stilbospora chartarum</name>
    <dbReference type="NCBI Taxonomy" id="1280523"/>
    <lineage>
        <taxon>Eukaryota</taxon>
        <taxon>Fungi</taxon>
        <taxon>Dikarya</taxon>
        <taxon>Ascomycota</taxon>
        <taxon>Pezizomycotina</taxon>
        <taxon>Sordariomycetes</taxon>
        <taxon>Hypocreomycetidae</taxon>
        <taxon>Hypocreales</taxon>
        <taxon>Stachybotryaceae</taxon>
        <taxon>Stachybotrys</taxon>
    </lineage>
</organism>
<dbReference type="HOGENOM" id="CLU_006501_0_2_1"/>
<dbReference type="InterPro" id="IPR006104">
    <property type="entry name" value="Glyco_hydro_2_N"/>
</dbReference>
<evidence type="ECO:0000256" key="4">
    <source>
        <dbReference type="SAM" id="SignalP"/>
    </source>
</evidence>
<keyword evidence="3" id="KW-0326">Glycosidase</keyword>
<feature type="domain" description="DUF4982" evidence="8">
    <location>
        <begin position="720"/>
        <end position="778"/>
    </location>
</feature>
<evidence type="ECO:0000259" key="7">
    <source>
        <dbReference type="Pfam" id="PF02837"/>
    </source>
</evidence>
<dbReference type="InterPro" id="IPR006101">
    <property type="entry name" value="Glyco_hydro_2"/>
</dbReference>
<dbReference type="InterPro" id="IPR036156">
    <property type="entry name" value="Beta-gal/glucu_dom_sf"/>
</dbReference>
<evidence type="ECO:0000259" key="5">
    <source>
        <dbReference type="Pfam" id="PF00703"/>
    </source>
</evidence>
<feature type="domain" description="Glycoside hydrolase family 2 catalytic" evidence="6">
    <location>
        <begin position="377"/>
        <end position="533"/>
    </location>
</feature>
<dbReference type="InterPro" id="IPR008979">
    <property type="entry name" value="Galactose-bd-like_sf"/>
</dbReference>
<dbReference type="SUPFAM" id="SSF49303">
    <property type="entry name" value="beta-Galactosidase/glucuronidase domain"/>
    <property type="match status" value="1"/>
</dbReference>
<protein>
    <recommendedName>
        <fullName evidence="12">Beta-galactosidase</fullName>
    </recommendedName>
</protein>
<evidence type="ECO:0000256" key="1">
    <source>
        <dbReference type="ARBA" id="ARBA00007401"/>
    </source>
</evidence>
<dbReference type="Gene3D" id="2.60.120.260">
    <property type="entry name" value="Galactose-binding domain-like"/>
    <property type="match status" value="1"/>
</dbReference>
<dbReference type="InterPro" id="IPR008964">
    <property type="entry name" value="Invasin/intimin_cell_adhesion"/>
</dbReference>
<dbReference type="AlphaFoldDB" id="A0A084BBK1"/>
<dbReference type="InterPro" id="IPR023232">
    <property type="entry name" value="Glyco_hydro_2_AS"/>
</dbReference>
<evidence type="ECO:0000259" key="6">
    <source>
        <dbReference type="Pfam" id="PF02836"/>
    </source>
</evidence>
<evidence type="ECO:0000313" key="10">
    <source>
        <dbReference type="EMBL" id="KEY74930.1"/>
    </source>
</evidence>
<dbReference type="Pfam" id="PF00703">
    <property type="entry name" value="Glyco_hydro_2"/>
    <property type="match status" value="1"/>
</dbReference>
<accession>A0A084BBK1</accession>
<dbReference type="PROSITE" id="PS00608">
    <property type="entry name" value="GLYCOSYL_HYDROL_F2_2"/>
    <property type="match status" value="1"/>
</dbReference>
<evidence type="ECO:0000313" key="11">
    <source>
        <dbReference type="Proteomes" id="UP000028045"/>
    </source>
</evidence>
<dbReference type="InterPro" id="IPR051913">
    <property type="entry name" value="GH2_Domain-Containing"/>
</dbReference>
<dbReference type="InterPro" id="IPR048229">
    <property type="entry name" value="GalB-like"/>
</dbReference>
<dbReference type="SUPFAM" id="SSF49785">
    <property type="entry name" value="Galactose-binding domain-like"/>
    <property type="match status" value="1"/>
</dbReference>
<dbReference type="OrthoDB" id="408532at2759"/>
<evidence type="ECO:0000256" key="3">
    <source>
        <dbReference type="ARBA" id="ARBA00023295"/>
    </source>
</evidence>